<dbReference type="Pfam" id="PF08877">
    <property type="entry name" value="MepB-like"/>
    <property type="match status" value="1"/>
</dbReference>
<dbReference type="Proteomes" id="UP000616201">
    <property type="component" value="Unassembled WGS sequence"/>
</dbReference>
<name>A0A928V1B7_9SPHI</name>
<dbReference type="InterPro" id="IPR038231">
    <property type="entry name" value="MepB-like_sf"/>
</dbReference>
<reference evidence="1" key="1">
    <citation type="submission" date="2018-02" db="EMBL/GenBank/DDBJ databases">
        <authorList>
            <person name="Vasarhelyi B.M."/>
            <person name="Deshmukh S."/>
            <person name="Balint B."/>
            <person name="Kukolya J."/>
        </authorList>
    </citation>
    <scope>NUCLEOTIDE SEQUENCE</scope>
    <source>
        <strain evidence="1">KB22</strain>
    </source>
</reference>
<dbReference type="InterPro" id="IPR011235">
    <property type="entry name" value="MepB-like"/>
</dbReference>
<dbReference type="AlphaFoldDB" id="A0A928V1B7"/>
<dbReference type="Gene3D" id="3.40.1350.140">
    <property type="entry name" value="MepB-like"/>
    <property type="match status" value="1"/>
</dbReference>
<evidence type="ECO:0000313" key="2">
    <source>
        <dbReference type="Proteomes" id="UP000616201"/>
    </source>
</evidence>
<dbReference type="PIRSF" id="PIRSF032285">
    <property type="entry name" value="UCP032285"/>
    <property type="match status" value="1"/>
</dbReference>
<organism evidence="1 2">
    <name type="scientific">Sphingobacterium hungaricum</name>
    <dbReference type="NCBI Taxonomy" id="2082723"/>
    <lineage>
        <taxon>Bacteria</taxon>
        <taxon>Pseudomonadati</taxon>
        <taxon>Bacteroidota</taxon>
        <taxon>Sphingobacteriia</taxon>
        <taxon>Sphingobacteriales</taxon>
        <taxon>Sphingobacteriaceae</taxon>
        <taxon>Sphingobacterium</taxon>
    </lineage>
</organism>
<gene>
    <name evidence="1" type="ORF">C4F49_15945</name>
</gene>
<proteinExistence type="predicted"/>
<protein>
    <submittedName>
        <fullName evidence="1">MepB family protein</fullName>
    </submittedName>
</protein>
<accession>A0A928V1B7</accession>
<keyword evidence="2" id="KW-1185">Reference proteome</keyword>
<comment type="caution">
    <text evidence="1">The sequence shown here is derived from an EMBL/GenBank/DDBJ whole genome shotgun (WGS) entry which is preliminary data.</text>
</comment>
<dbReference type="RefSeq" id="WP_196937026.1">
    <property type="nucleotide sequence ID" value="NZ_MU158698.1"/>
</dbReference>
<evidence type="ECO:0000313" key="1">
    <source>
        <dbReference type="EMBL" id="MBE8715176.1"/>
    </source>
</evidence>
<dbReference type="EMBL" id="PRDK01000009">
    <property type="protein sequence ID" value="MBE8715176.1"/>
    <property type="molecule type" value="Genomic_DNA"/>
</dbReference>
<sequence length="178" mass="20806">MPSDSRNDWFEELKLANAQLYAKLNLDLNNFKIQKESREYHAATFNLDDRKITYRTSKITPTKVGQFVTCWKRNSLGITVPFHQNDAFDFLIISCRNEGKFAQFIFSKSCLIEHAIVSNPNKKGKRGFRLYPIWDCPTNKQAVKTQKWQLPNFVQIHPTIEVNQFSHLFEPKPNIHSS</sequence>